<comment type="caution">
    <text evidence="1">The sequence shown here is derived from an EMBL/GenBank/DDBJ whole genome shotgun (WGS) entry which is preliminary data.</text>
</comment>
<dbReference type="Proteomes" id="UP000626148">
    <property type="component" value="Unassembled WGS sequence"/>
</dbReference>
<dbReference type="AlphaFoldDB" id="A0A918K141"/>
<protein>
    <submittedName>
        <fullName evidence="1">Uncharacterized protein</fullName>
    </submittedName>
</protein>
<reference evidence="1" key="1">
    <citation type="journal article" date="2014" name="Int. J. Syst. Evol. Microbiol.">
        <title>Complete genome sequence of Corynebacterium casei LMG S-19264T (=DSM 44701T), isolated from a smear-ripened cheese.</title>
        <authorList>
            <consortium name="US DOE Joint Genome Institute (JGI-PGF)"/>
            <person name="Walter F."/>
            <person name="Albersmeier A."/>
            <person name="Kalinowski J."/>
            <person name="Ruckert C."/>
        </authorList>
    </citation>
    <scope>NUCLEOTIDE SEQUENCE</scope>
    <source>
        <strain evidence="1">KCTC 22169</strain>
    </source>
</reference>
<dbReference type="RefSeq" id="WP_189606882.1">
    <property type="nucleotide sequence ID" value="NZ_BMXR01000001.1"/>
</dbReference>
<accession>A0A918K141</accession>
<evidence type="ECO:0000313" key="2">
    <source>
        <dbReference type="Proteomes" id="UP000626148"/>
    </source>
</evidence>
<gene>
    <name evidence="1" type="ORF">GCM10007392_04820</name>
</gene>
<proteinExistence type="predicted"/>
<dbReference type="EMBL" id="BMXR01000001">
    <property type="protein sequence ID" value="GGX41042.1"/>
    <property type="molecule type" value="Genomic_DNA"/>
</dbReference>
<keyword evidence="2" id="KW-1185">Reference proteome</keyword>
<reference evidence="1" key="2">
    <citation type="submission" date="2020-09" db="EMBL/GenBank/DDBJ databases">
        <authorList>
            <person name="Sun Q."/>
            <person name="Kim S."/>
        </authorList>
    </citation>
    <scope>NUCLEOTIDE SEQUENCE</scope>
    <source>
        <strain evidence="1">KCTC 22169</strain>
    </source>
</reference>
<sequence length="131" mass="14911">MKSHDFAKNLVAMANILRSGPNVELENLNFSNLSKNSTENTNYLDEKELPKALSMMVELNQVSKNQWLSLISEYDFDVPTRPRDANRDIIGKLLKYLSENPDEREKLSGKKVIKKSNKSSELADALSLLLR</sequence>
<organism evidence="1 2">
    <name type="scientific">Saccharospirillum salsuginis</name>
    <dbReference type="NCBI Taxonomy" id="418750"/>
    <lineage>
        <taxon>Bacteria</taxon>
        <taxon>Pseudomonadati</taxon>
        <taxon>Pseudomonadota</taxon>
        <taxon>Gammaproteobacteria</taxon>
        <taxon>Oceanospirillales</taxon>
        <taxon>Saccharospirillaceae</taxon>
        <taxon>Saccharospirillum</taxon>
    </lineage>
</organism>
<evidence type="ECO:0000313" key="1">
    <source>
        <dbReference type="EMBL" id="GGX41042.1"/>
    </source>
</evidence>
<name>A0A918K141_9GAMM</name>